<gene>
    <name evidence="2" type="ORF">ES674_14910</name>
</gene>
<dbReference type="OrthoDB" id="1440487at2"/>
<evidence type="ECO:0000313" key="3">
    <source>
        <dbReference type="Proteomes" id="UP000323720"/>
    </source>
</evidence>
<dbReference type="AlphaFoldDB" id="A0A5D0QZF5"/>
<keyword evidence="1" id="KW-0472">Membrane</keyword>
<dbReference type="RefSeq" id="WP_148405360.1">
    <property type="nucleotide sequence ID" value="NZ_VSKK01000006.1"/>
</dbReference>
<keyword evidence="1" id="KW-0812">Transmembrane</keyword>
<reference evidence="2 3" key="1">
    <citation type="submission" date="2019-08" db="EMBL/GenBank/DDBJ databases">
        <title>Genomes of Antarctic Bizionia species.</title>
        <authorList>
            <person name="Bowman J.P."/>
        </authorList>
    </citation>
    <scope>NUCLEOTIDE SEQUENCE [LARGE SCALE GENOMIC DNA]</scope>
    <source>
        <strain evidence="2 3">ADA-4</strain>
    </source>
</reference>
<feature type="transmembrane region" description="Helical" evidence="1">
    <location>
        <begin position="101"/>
        <end position="117"/>
    </location>
</feature>
<dbReference type="EMBL" id="VSKK01000006">
    <property type="protein sequence ID" value="TYB74041.1"/>
    <property type="molecule type" value="Genomic_DNA"/>
</dbReference>
<feature type="transmembrane region" description="Helical" evidence="1">
    <location>
        <begin position="12"/>
        <end position="35"/>
    </location>
</feature>
<sequence length="158" mass="17778">MESILEFLNSERTLILFTGIIGSVSLVAGLLFLIFSNHKSFAITMLILGIIEMAVIFPTYIKYQQKIDAKISTYESGNPAFTKAETISTEKALKSFFRLKLIYGILIVLLILIMSFLSSKSLLFGVFTALILHLSFAITIDNFGEKYTNKYLTELLKD</sequence>
<feature type="transmembrane region" description="Helical" evidence="1">
    <location>
        <begin position="41"/>
        <end position="61"/>
    </location>
</feature>
<comment type="caution">
    <text evidence="2">The sequence shown here is derived from an EMBL/GenBank/DDBJ whole genome shotgun (WGS) entry which is preliminary data.</text>
</comment>
<keyword evidence="3" id="KW-1185">Reference proteome</keyword>
<name>A0A5D0QZF5_9FLAO</name>
<dbReference type="Proteomes" id="UP000323720">
    <property type="component" value="Unassembled WGS sequence"/>
</dbReference>
<evidence type="ECO:0000256" key="1">
    <source>
        <dbReference type="SAM" id="Phobius"/>
    </source>
</evidence>
<proteinExistence type="predicted"/>
<feature type="transmembrane region" description="Helical" evidence="1">
    <location>
        <begin position="123"/>
        <end position="140"/>
    </location>
</feature>
<evidence type="ECO:0000313" key="2">
    <source>
        <dbReference type="EMBL" id="TYB74041.1"/>
    </source>
</evidence>
<accession>A0A5D0QZF5</accession>
<keyword evidence="1" id="KW-1133">Transmembrane helix</keyword>
<protein>
    <submittedName>
        <fullName evidence="2">Uncharacterized protein</fullName>
    </submittedName>
</protein>
<organism evidence="2 3">
    <name type="scientific">Bizionia myxarmorum</name>
    <dbReference type="NCBI Taxonomy" id="291186"/>
    <lineage>
        <taxon>Bacteria</taxon>
        <taxon>Pseudomonadati</taxon>
        <taxon>Bacteroidota</taxon>
        <taxon>Flavobacteriia</taxon>
        <taxon>Flavobacteriales</taxon>
        <taxon>Flavobacteriaceae</taxon>
        <taxon>Bizionia</taxon>
    </lineage>
</organism>